<evidence type="ECO:0000313" key="1">
    <source>
        <dbReference type="EMBL" id="KAJ0110996.1"/>
    </source>
</evidence>
<proteinExistence type="predicted"/>
<accession>A0ACC1C615</accession>
<name>A0ACC1C615_9ROSI</name>
<comment type="caution">
    <text evidence="1">The sequence shown here is derived from an EMBL/GenBank/DDBJ whole genome shotgun (WGS) entry which is preliminary data.</text>
</comment>
<keyword evidence="2" id="KW-1185">Reference proteome</keyword>
<gene>
    <name evidence="1" type="ORF">Patl1_01836</name>
</gene>
<protein>
    <submittedName>
        <fullName evidence="1">Uncharacterized protein</fullName>
    </submittedName>
</protein>
<dbReference type="EMBL" id="CM047897">
    <property type="protein sequence ID" value="KAJ0110996.1"/>
    <property type="molecule type" value="Genomic_DNA"/>
</dbReference>
<reference evidence="2" key="1">
    <citation type="journal article" date="2023" name="G3 (Bethesda)">
        <title>Genome assembly and association tests identify interacting loci associated with vigor, precocity, and sex in interspecific pistachio rootstocks.</title>
        <authorList>
            <person name="Palmer W."/>
            <person name="Jacygrad E."/>
            <person name="Sagayaradj S."/>
            <person name="Cavanaugh K."/>
            <person name="Han R."/>
            <person name="Bertier L."/>
            <person name="Beede B."/>
            <person name="Kafkas S."/>
            <person name="Golino D."/>
            <person name="Preece J."/>
            <person name="Michelmore R."/>
        </authorList>
    </citation>
    <scope>NUCLEOTIDE SEQUENCE [LARGE SCALE GENOMIC DNA]</scope>
</reference>
<sequence>MFLLCNGILVFIFKNSVVFKKNSPQEPVVAEKRNKYKKKMSLKMKMKKKTGRSAEKS</sequence>
<dbReference type="Proteomes" id="UP001164250">
    <property type="component" value="Chromosome 1"/>
</dbReference>
<evidence type="ECO:0000313" key="2">
    <source>
        <dbReference type="Proteomes" id="UP001164250"/>
    </source>
</evidence>
<organism evidence="1 2">
    <name type="scientific">Pistacia atlantica</name>
    <dbReference type="NCBI Taxonomy" id="434234"/>
    <lineage>
        <taxon>Eukaryota</taxon>
        <taxon>Viridiplantae</taxon>
        <taxon>Streptophyta</taxon>
        <taxon>Embryophyta</taxon>
        <taxon>Tracheophyta</taxon>
        <taxon>Spermatophyta</taxon>
        <taxon>Magnoliopsida</taxon>
        <taxon>eudicotyledons</taxon>
        <taxon>Gunneridae</taxon>
        <taxon>Pentapetalae</taxon>
        <taxon>rosids</taxon>
        <taxon>malvids</taxon>
        <taxon>Sapindales</taxon>
        <taxon>Anacardiaceae</taxon>
        <taxon>Pistacia</taxon>
    </lineage>
</organism>